<evidence type="ECO:0000256" key="4">
    <source>
        <dbReference type="ARBA" id="ARBA00022692"/>
    </source>
</evidence>
<name>A0A839Z2C9_9SPHN</name>
<comment type="similarity">
    <text evidence="10 11">Belongs to the TonB-dependent receptor family.</text>
</comment>
<dbReference type="InterPro" id="IPR039426">
    <property type="entry name" value="TonB-dep_rcpt-like"/>
</dbReference>
<evidence type="ECO:0000256" key="1">
    <source>
        <dbReference type="ARBA" id="ARBA00004571"/>
    </source>
</evidence>
<comment type="caution">
    <text evidence="14">The sequence shown here is derived from an EMBL/GenBank/DDBJ whole genome shotgun (WGS) entry which is preliminary data.</text>
</comment>
<dbReference type="InterPro" id="IPR000531">
    <property type="entry name" value="Beta-barrel_TonB"/>
</dbReference>
<dbReference type="Pfam" id="PF07715">
    <property type="entry name" value="Plug"/>
    <property type="match status" value="1"/>
</dbReference>
<evidence type="ECO:0000256" key="9">
    <source>
        <dbReference type="ARBA" id="ARBA00023237"/>
    </source>
</evidence>
<dbReference type="GO" id="GO:0009279">
    <property type="term" value="C:cell outer membrane"/>
    <property type="evidence" value="ECO:0007669"/>
    <property type="project" value="UniProtKB-SubCell"/>
</dbReference>
<dbReference type="InterPro" id="IPR036942">
    <property type="entry name" value="Beta-barrel_TonB_sf"/>
</dbReference>
<dbReference type="EMBL" id="JACICF010000001">
    <property type="protein sequence ID" value="MBB3763802.1"/>
    <property type="molecule type" value="Genomic_DNA"/>
</dbReference>
<accession>A0A839Z2C9</accession>
<keyword evidence="15" id="KW-1185">Reference proteome</keyword>
<dbReference type="InterPro" id="IPR012910">
    <property type="entry name" value="Plug_dom"/>
</dbReference>
<dbReference type="GO" id="GO:0006811">
    <property type="term" value="P:monoatomic ion transport"/>
    <property type="evidence" value="ECO:0007669"/>
    <property type="project" value="UniProtKB-KW"/>
</dbReference>
<keyword evidence="6" id="KW-0406">Ion transport</keyword>
<keyword evidence="3 10" id="KW-1134">Transmembrane beta strand</keyword>
<evidence type="ECO:0000256" key="7">
    <source>
        <dbReference type="ARBA" id="ARBA00023077"/>
    </source>
</evidence>
<keyword evidence="2 10" id="KW-0813">Transport</keyword>
<evidence type="ECO:0000256" key="3">
    <source>
        <dbReference type="ARBA" id="ARBA00022452"/>
    </source>
</evidence>
<reference evidence="14 15" key="1">
    <citation type="submission" date="2020-08" db="EMBL/GenBank/DDBJ databases">
        <title>Genomic Encyclopedia of Type Strains, Phase IV (KMG-IV): sequencing the most valuable type-strain genomes for metagenomic binning, comparative biology and taxonomic classification.</title>
        <authorList>
            <person name="Goeker M."/>
        </authorList>
    </citation>
    <scope>NUCLEOTIDE SEQUENCE [LARGE SCALE GENOMIC DNA]</scope>
    <source>
        <strain evidence="14 15">DSM 24194</strain>
    </source>
</reference>
<keyword evidence="9 10" id="KW-0998">Cell outer membrane</keyword>
<dbReference type="GO" id="GO:0015889">
    <property type="term" value="P:cobalamin transport"/>
    <property type="evidence" value="ECO:0007669"/>
    <property type="project" value="TreeGrafter"/>
</dbReference>
<evidence type="ECO:0000313" key="15">
    <source>
        <dbReference type="Proteomes" id="UP000578569"/>
    </source>
</evidence>
<evidence type="ECO:0000256" key="11">
    <source>
        <dbReference type="RuleBase" id="RU003357"/>
    </source>
</evidence>
<dbReference type="Gene3D" id="2.170.130.10">
    <property type="entry name" value="TonB-dependent receptor, plug domain"/>
    <property type="match status" value="1"/>
</dbReference>
<dbReference type="Pfam" id="PF00593">
    <property type="entry name" value="TonB_dep_Rec_b-barrel"/>
    <property type="match status" value="1"/>
</dbReference>
<evidence type="ECO:0000313" key="14">
    <source>
        <dbReference type="EMBL" id="MBB3763802.1"/>
    </source>
</evidence>
<dbReference type="SUPFAM" id="SSF56935">
    <property type="entry name" value="Porins"/>
    <property type="match status" value="1"/>
</dbReference>
<gene>
    <name evidence="14" type="ORF">FHS50_000825</name>
</gene>
<feature type="domain" description="TonB-dependent receptor-like beta-barrel" evidence="12">
    <location>
        <begin position="182"/>
        <end position="599"/>
    </location>
</feature>
<evidence type="ECO:0000256" key="6">
    <source>
        <dbReference type="ARBA" id="ARBA00023065"/>
    </source>
</evidence>
<dbReference type="InterPro" id="IPR037066">
    <property type="entry name" value="Plug_dom_sf"/>
</dbReference>
<sequence length="625" mass="67949">MFQDLPPPPIIEEAPPSDDHAIIITAAREAERIEDSSKPISIIDAETVERLGEDNAIGLLRLLPSASISQTGPSGTQAQLRIRGAEASHSLLFIDGIKANDPAAGNEARFELAADGLYDIIEYSRGPQSAIWGSEALGGVLALRTVPAGDEETVSLTAEAGSFDYLSGKARLDFGNEDQGLVLAMGGQRSDGIDSFGVGGEKDGFHNLNARLSGRLSLGKSAGLQLSGFAVDGRSEFDGFDPLTFRRADTEDRSDYRLGAARAAIEIAPAEWFKLVVGGSVLASENVHHRDNSEINRTSAERYSVDGRASVRASALAFDHRLTLAIDHEGEDFRADDSIYGGFTDQRRDRDRTGFTVEWFAEHDSGATFQLALRHDDFSAFADTTSISLGGLLPLGGHVSLVANYGEGIAQPSFYDLYGFFPGSFVGNPALEPETSRGHDVGLRFDDGKLRASMIWFSHNLESEIVDIFDPASFTSTTANGMGESKRRGLELEAGWRPSPAFELVGNYSYLDAKGPEAPGEQRLRENRRPQHRAAIMATGIHGRWEYGSSLALVGSRFDDDFDFFPAQRVKLEPYVLASARVAYEMNPRLRLTLRGSNLFDSDYQDVVGYHAMGRAIHIGLAFTR</sequence>
<evidence type="ECO:0000259" key="12">
    <source>
        <dbReference type="Pfam" id="PF00593"/>
    </source>
</evidence>
<dbReference type="PROSITE" id="PS52016">
    <property type="entry name" value="TONB_DEPENDENT_REC_3"/>
    <property type="match status" value="1"/>
</dbReference>
<keyword evidence="7 11" id="KW-0798">TonB box</keyword>
<keyword evidence="5" id="KW-0732">Signal</keyword>
<evidence type="ECO:0000256" key="10">
    <source>
        <dbReference type="PROSITE-ProRule" id="PRU01360"/>
    </source>
</evidence>
<feature type="domain" description="TonB-dependent receptor plug" evidence="13">
    <location>
        <begin position="34"/>
        <end position="140"/>
    </location>
</feature>
<dbReference type="PANTHER" id="PTHR30069">
    <property type="entry name" value="TONB-DEPENDENT OUTER MEMBRANE RECEPTOR"/>
    <property type="match status" value="1"/>
</dbReference>
<evidence type="ECO:0000259" key="13">
    <source>
        <dbReference type="Pfam" id="PF07715"/>
    </source>
</evidence>
<dbReference type="Proteomes" id="UP000578569">
    <property type="component" value="Unassembled WGS sequence"/>
</dbReference>
<evidence type="ECO:0000256" key="5">
    <source>
        <dbReference type="ARBA" id="ARBA00022729"/>
    </source>
</evidence>
<comment type="subcellular location">
    <subcellularLocation>
        <location evidence="1 10">Cell outer membrane</location>
        <topology evidence="1 10">Multi-pass membrane protein</topology>
    </subcellularLocation>
</comment>
<protein>
    <submittedName>
        <fullName evidence="14">Vitamin B12 transporter</fullName>
    </submittedName>
</protein>
<dbReference type="PANTHER" id="PTHR30069:SF53">
    <property type="entry name" value="COLICIN I RECEPTOR-RELATED"/>
    <property type="match status" value="1"/>
</dbReference>
<evidence type="ECO:0000256" key="8">
    <source>
        <dbReference type="ARBA" id="ARBA00023136"/>
    </source>
</evidence>
<evidence type="ECO:0000256" key="2">
    <source>
        <dbReference type="ARBA" id="ARBA00022448"/>
    </source>
</evidence>
<keyword evidence="8 10" id="KW-0472">Membrane</keyword>
<dbReference type="RefSeq" id="WP_183933120.1">
    <property type="nucleotide sequence ID" value="NZ_JACICF010000001.1"/>
</dbReference>
<keyword evidence="4 10" id="KW-0812">Transmembrane</keyword>
<organism evidence="14 15">
    <name type="scientific">Sphingomicrobium lutaoense</name>
    <dbReference type="NCBI Taxonomy" id="515949"/>
    <lineage>
        <taxon>Bacteria</taxon>
        <taxon>Pseudomonadati</taxon>
        <taxon>Pseudomonadota</taxon>
        <taxon>Alphaproteobacteria</taxon>
        <taxon>Sphingomonadales</taxon>
        <taxon>Sphingomonadaceae</taxon>
        <taxon>Sphingomicrobium</taxon>
    </lineage>
</organism>
<dbReference type="AlphaFoldDB" id="A0A839Z2C9"/>
<proteinExistence type="inferred from homology"/>
<dbReference type="Gene3D" id="2.40.170.20">
    <property type="entry name" value="TonB-dependent receptor, beta-barrel domain"/>
    <property type="match status" value="1"/>
</dbReference>